<keyword evidence="4" id="KW-0812">Transmembrane</keyword>
<dbReference type="Pfam" id="PF02518">
    <property type="entry name" value="HATPase_c"/>
    <property type="match status" value="1"/>
</dbReference>
<dbReference type="RefSeq" id="WP_149296884.1">
    <property type="nucleotide sequence ID" value="NZ_CP043473.1"/>
</dbReference>
<accession>A0A5C1DKL0</accession>
<proteinExistence type="predicted"/>
<evidence type="ECO:0000313" key="6">
    <source>
        <dbReference type="EMBL" id="QEL56298.1"/>
    </source>
</evidence>
<evidence type="ECO:0000256" key="1">
    <source>
        <dbReference type="ARBA" id="ARBA00022679"/>
    </source>
</evidence>
<evidence type="ECO:0000256" key="2">
    <source>
        <dbReference type="ARBA" id="ARBA00022777"/>
    </source>
</evidence>
<feature type="transmembrane region" description="Helical" evidence="4">
    <location>
        <begin position="267"/>
        <end position="287"/>
    </location>
</feature>
<protein>
    <recommendedName>
        <fullName evidence="5">Histidine kinase/HSP90-like ATPase domain-containing protein</fullName>
    </recommendedName>
</protein>
<feature type="domain" description="Histidine kinase/HSP90-like ATPase" evidence="5">
    <location>
        <begin position="432"/>
        <end position="522"/>
    </location>
</feature>
<dbReference type="SMART" id="SM00387">
    <property type="entry name" value="HATPase_c"/>
    <property type="match status" value="1"/>
</dbReference>
<evidence type="ECO:0000256" key="4">
    <source>
        <dbReference type="SAM" id="Phobius"/>
    </source>
</evidence>
<dbReference type="Proteomes" id="UP000322079">
    <property type="component" value="Chromosome"/>
</dbReference>
<dbReference type="Gene3D" id="3.30.565.10">
    <property type="entry name" value="Histidine kinase-like ATPase, C-terminal domain"/>
    <property type="match status" value="1"/>
</dbReference>
<dbReference type="GO" id="GO:0016301">
    <property type="term" value="F:kinase activity"/>
    <property type="evidence" value="ECO:0007669"/>
    <property type="project" value="UniProtKB-KW"/>
</dbReference>
<name>A0A5C1DKL0_9NEIS</name>
<dbReference type="InterPro" id="IPR036890">
    <property type="entry name" value="HATPase_C_sf"/>
</dbReference>
<evidence type="ECO:0000313" key="7">
    <source>
        <dbReference type="Proteomes" id="UP000322079"/>
    </source>
</evidence>
<dbReference type="EMBL" id="CP043473">
    <property type="protein sequence ID" value="QEL56298.1"/>
    <property type="molecule type" value="Genomic_DNA"/>
</dbReference>
<dbReference type="GO" id="GO:0000160">
    <property type="term" value="P:phosphorelay signal transduction system"/>
    <property type="evidence" value="ECO:0007669"/>
    <property type="project" value="UniProtKB-KW"/>
</dbReference>
<sequence length="522" mass="56139">MKASLNGSQRLILAALAGALLLSLALVALLLRGNARQQTRLDAGYQSAAYGERLATRISELQHEAFGFLDYLEVDAAGAPRLDPDARGARQRCRVAIAQFPAAWDALDLVLGDRRYRCALDGTGALSSQSADAEDAAVLAALRRLPTRGEPLIGPASAAGAGKWRMEQIVRVSIDGRLVGFLRLRWRLRPLFDAALQATAARGAALALSVGEGRPAWLWRGASVTPDEDRYAHAYSGIQYRQLDGATYALGLHVYRSFAPGLARAQYALLAGYALAGLAVWLLAWRLMLARQRLARTVAQRTARLRHRLREVGDLREESRLLAGALLEAGETERQRLSGELHDNTGQLLVASRLLADHIGQLGGEAIQPYCRELSEVLGEAVASVRMGARGWGAHGVAEQGVHAALDRLARQSSGGGCRIRVAGKEPALDAESRLHLFRIVQEAINNARRHGGASEVDIALSPVAGQLLRVRDNGRGFEPATAAEGMGLRSLRQRAALLGGWLQLSSRPGLTEIIIAVTAKP</sequence>
<dbReference type="SUPFAM" id="SSF55874">
    <property type="entry name" value="ATPase domain of HSP90 chaperone/DNA topoisomerase II/histidine kinase"/>
    <property type="match status" value="1"/>
</dbReference>
<keyword evidence="7" id="KW-1185">Reference proteome</keyword>
<organism evidence="6 7">
    <name type="scientific">Chromobacterium paludis</name>
    <dbReference type="NCBI Taxonomy" id="2605945"/>
    <lineage>
        <taxon>Bacteria</taxon>
        <taxon>Pseudomonadati</taxon>
        <taxon>Pseudomonadota</taxon>
        <taxon>Betaproteobacteria</taxon>
        <taxon>Neisseriales</taxon>
        <taxon>Chromobacteriaceae</taxon>
        <taxon>Chromobacterium</taxon>
    </lineage>
</organism>
<evidence type="ECO:0000259" key="5">
    <source>
        <dbReference type="SMART" id="SM00387"/>
    </source>
</evidence>
<dbReference type="InterPro" id="IPR003594">
    <property type="entry name" value="HATPase_dom"/>
</dbReference>
<evidence type="ECO:0000256" key="3">
    <source>
        <dbReference type="ARBA" id="ARBA00023012"/>
    </source>
</evidence>
<dbReference type="InterPro" id="IPR050482">
    <property type="entry name" value="Sensor_HK_TwoCompSys"/>
</dbReference>
<keyword evidence="2" id="KW-0418">Kinase</keyword>
<dbReference type="KEGG" id="chrm:FYK34_12395"/>
<keyword evidence="4" id="KW-0472">Membrane</keyword>
<dbReference type="AlphaFoldDB" id="A0A5C1DKL0"/>
<keyword evidence="1" id="KW-0808">Transferase</keyword>
<reference evidence="6 7" key="1">
    <citation type="submission" date="2019-08" db="EMBL/GenBank/DDBJ databases">
        <title>Chromobacterium paludis, a novel bacterium isolated from a Maryland marsh pond.</title>
        <authorList>
            <person name="Blackburn M.B."/>
            <person name="Gundersen-Rindal D.E."/>
        </authorList>
    </citation>
    <scope>NUCLEOTIDE SEQUENCE [LARGE SCALE GENOMIC DNA]</scope>
    <source>
        <strain evidence="7">IIBBL 257-1</strain>
    </source>
</reference>
<dbReference type="PANTHER" id="PTHR24421">
    <property type="entry name" value="NITRATE/NITRITE SENSOR PROTEIN NARX-RELATED"/>
    <property type="match status" value="1"/>
</dbReference>
<dbReference type="CDD" id="cd16917">
    <property type="entry name" value="HATPase_UhpB-NarQ-NarX-like"/>
    <property type="match status" value="1"/>
</dbReference>
<keyword evidence="3" id="KW-0902">Two-component regulatory system</keyword>
<gene>
    <name evidence="6" type="ORF">FYK34_12395</name>
</gene>
<keyword evidence="4" id="KW-1133">Transmembrane helix</keyword>